<dbReference type="InterPro" id="IPR031751">
    <property type="entry name" value="DUF4735"/>
</dbReference>
<dbReference type="PANTHER" id="PTHR33539">
    <property type="entry name" value="UPF0764 PROTEIN C16ORF89"/>
    <property type="match status" value="1"/>
</dbReference>
<evidence type="ECO:0000313" key="3">
    <source>
        <dbReference type="Proteomes" id="UP000663879"/>
    </source>
</evidence>
<name>A0A814M949_9BILA</name>
<comment type="caution">
    <text evidence="2">The sequence shown here is derived from an EMBL/GenBank/DDBJ whole genome shotgun (WGS) entry which is preliminary data.</text>
</comment>
<organism evidence="2 3">
    <name type="scientific">Brachionus calyciflorus</name>
    <dbReference type="NCBI Taxonomy" id="104777"/>
    <lineage>
        <taxon>Eukaryota</taxon>
        <taxon>Metazoa</taxon>
        <taxon>Spiralia</taxon>
        <taxon>Gnathifera</taxon>
        <taxon>Rotifera</taxon>
        <taxon>Eurotatoria</taxon>
        <taxon>Monogononta</taxon>
        <taxon>Pseudotrocha</taxon>
        <taxon>Ploima</taxon>
        <taxon>Brachionidae</taxon>
        <taxon>Brachionus</taxon>
    </lineage>
</organism>
<evidence type="ECO:0000313" key="2">
    <source>
        <dbReference type="EMBL" id="CAF1075708.1"/>
    </source>
</evidence>
<dbReference type="Pfam" id="PF15882">
    <property type="entry name" value="DUF4735"/>
    <property type="match status" value="1"/>
</dbReference>
<dbReference type="AlphaFoldDB" id="A0A814M949"/>
<keyword evidence="1" id="KW-0732">Signal</keyword>
<protein>
    <submittedName>
        <fullName evidence="2">Uncharacterized protein</fullName>
    </submittedName>
</protein>
<dbReference type="Proteomes" id="UP000663879">
    <property type="component" value="Unassembled WGS sequence"/>
</dbReference>
<dbReference type="OrthoDB" id="5949187at2759"/>
<sequence length="360" mass="42494">MFFKYLILLSLGSCILSLDDRRAELLTKDLIYRINKALIFFERNYELVNVDGLFGIRAAQGAFLNFKYKQLDPKLNLTLTSLTMRLSTLSKKIYDNLSRLPVDYVSNFELLINKPFIPKLKIRNGLSRNKIFFIEKFYKSQNQEFNEKFSDLCYSNILKKKNVDFQCLDYFTIDSASGYYLTHQLLFFIIADYTGYFSNTKEKLIEFLSHNSDRNLAIFLNNERNDFKTGLFKYYCNSIYIESDYLYKTYENANDFPQDLFIEQLFLCGSLGFSEFLKPKWLKLIFSFQNKNGCFNEKANEFDSNIEYLDFNEILDMIILRSSKTNERSKRYDSIMEDFCSAHETGLALAFFSLFLKSLI</sequence>
<feature type="chain" id="PRO_5032531528" evidence="1">
    <location>
        <begin position="18"/>
        <end position="360"/>
    </location>
</feature>
<reference evidence="2" key="1">
    <citation type="submission" date="2021-02" db="EMBL/GenBank/DDBJ databases">
        <authorList>
            <person name="Nowell W R."/>
        </authorList>
    </citation>
    <scope>NUCLEOTIDE SEQUENCE</scope>
    <source>
        <strain evidence="2">Ploen Becks lab</strain>
    </source>
</reference>
<evidence type="ECO:0000256" key="1">
    <source>
        <dbReference type="SAM" id="SignalP"/>
    </source>
</evidence>
<accession>A0A814M949</accession>
<feature type="signal peptide" evidence="1">
    <location>
        <begin position="1"/>
        <end position="17"/>
    </location>
</feature>
<dbReference type="PANTHER" id="PTHR33539:SF1">
    <property type="entry name" value="UPF0764 PROTEIN C16ORF89"/>
    <property type="match status" value="1"/>
</dbReference>
<keyword evidence="3" id="KW-1185">Reference proteome</keyword>
<gene>
    <name evidence="2" type="ORF">OXX778_LOCUS19952</name>
</gene>
<dbReference type="EMBL" id="CAJNOC010006339">
    <property type="protein sequence ID" value="CAF1075708.1"/>
    <property type="molecule type" value="Genomic_DNA"/>
</dbReference>
<dbReference type="GO" id="GO:0016020">
    <property type="term" value="C:membrane"/>
    <property type="evidence" value="ECO:0007669"/>
    <property type="project" value="TreeGrafter"/>
</dbReference>
<proteinExistence type="predicted"/>
<dbReference type="GO" id="GO:0005829">
    <property type="term" value="C:cytosol"/>
    <property type="evidence" value="ECO:0007669"/>
    <property type="project" value="TreeGrafter"/>
</dbReference>